<dbReference type="GO" id="GO:0003712">
    <property type="term" value="F:transcription coregulator activity"/>
    <property type="evidence" value="ECO:0007669"/>
    <property type="project" value="InterPro"/>
</dbReference>
<dbReference type="Proteomes" id="UP001337655">
    <property type="component" value="Unassembled WGS sequence"/>
</dbReference>
<comment type="function">
    <text evidence="7">Component of the Mediator complex, a coactivator involved in the regulated transcription of nearly all RNA polymerase II-dependent genes. Mediator functions as a bridge to convey information from gene-specific regulatory proteins to the basal RNA polymerase II transcription machinery. Mediator is recruited to promoters by direct interactions with regulatory proteins and serves as a scaffold for the assembly of a functional preinitiation complex with RNA polymerase II and the general transcription factors.</text>
</comment>
<keyword evidence="5 7" id="KW-0804">Transcription</keyword>
<dbReference type="InterPro" id="IPR019680">
    <property type="entry name" value="Mediator_Med1"/>
</dbReference>
<evidence type="ECO:0000313" key="11">
    <source>
        <dbReference type="Proteomes" id="UP001337655"/>
    </source>
</evidence>
<evidence type="ECO:0000313" key="10">
    <source>
        <dbReference type="EMBL" id="KAK5164798.1"/>
    </source>
</evidence>
<comment type="caution">
    <text evidence="10">The sequence shown here is derived from an EMBL/GenBank/DDBJ whole genome shotgun (WGS) entry which is preliminary data.</text>
</comment>
<proteinExistence type="inferred from homology"/>
<dbReference type="GO" id="GO:0016592">
    <property type="term" value="C:mediator complex"/>
    <property type="evidence" value="ECO:0007669"/>
    <property type="project" value="InterPro"/>
</dbReference>
<keyword evidence="3 7" id="KW-0805">Transcription regulation</keyword>
<name>A0AAV9NYM5_9PEZI</name>
<comment type="subcellular location">
    <subcellularLocation>
        <location evidence="1 7">Nucleus</location>
    </subcellularLocation>
</comment>
<evidence type="ECO:0000256" key="3">
    <source>
        <dbReference type="ARBA" id="ARBA00023015"/>
    </source>
</evidence>
<dbReference type="RefSeq" id="XP_064654994.1">
    <property type="nucleotide sequence ID" value="XM_064806689.1"/>
</dbReference>
<feature type="compositionally biased region" description="Polar residues" evidence="8">
    <location>
        <begin position="48"/>
        <end position="87"/>
    </location>
</feature>
<evidence type="ECO:0000256" key="6">
    <source>
        <dbReference type="ARBA" id="ARBA00023242"/>
    </source>
</evidence>
<dbReference type="PANTHER" id="PTHR35041:SF4">
    <property type="entry name" value="MEDIATOR OF RNA POLYMERASE II TRANSCRIPTION SUBUNIT 1"/>
    <property type="match status" value="1"/>
</dbReference>
<evidence type="ECO:0000256" key="1">
    <source>
        <dbReference type="ARBA" id="ARBA00004123"/>
    </source>
</evidence>
<keyword evidence="6 7" id="KW-0539">Nucleus</keyword>
<evidence type="ECO:0000256" key="7">
    <source>
        <dbReference type="RuleBase" id="RU364059"/>
    </source>
</evidence>
<feature type="domain" description="Mediator complex subunit Med1" evidence="9">
    <location>
        <begin position="146"/>
        <end position="562"/>
    </location>
</feature>
<accession>A0AAV9NYM5</accession>
<evidence type="ECO:0000256" key="4">
    <source>
        <dbReference type="ARBA" id="ARBA00023159"/>
    </source>
</evidence>
<evidence type="ECO:0000256" key="5">
    <source>
        <dbReference type="ARBA" id="ARBA00023163"/>
    </source>
</evidence>
<reference evidence="10 11" key="1">
    <citation type="submission" date="2023-08" db="EMBL/GenBank/DDBJ databases">
        <title>Black Yeasts Isolated from many extreme environments.</title>
        <authorList>
            <person name="Coleine C."/>
            <person name="Stajich J.E."/>
            <person name="Selbmann L."/>
        </authorList>
    </citation>
    <scope>NUCLEOTIDE SEQUENCE [LARGE SCALE GENOMIC DNA]</scope>
    <source>
        <strain evidence="10 11">CCFEE 5935</strain>
    </source>
</reference>
<evidence type="ECO:0000259" key="9">
    <source>
        <dbReference type="Pfam" id="PF10744"/>
    </source>
</evidence>
<dbReference type="EMBL" id="JAVRRT010000018">
    <property type="protein sequence ID" value="KAK5164798.1"/>
    <property type="molecule type" value="Genomic_DNA"/>
</dbReference>
<keyword evidence="11" id="KW-1185">Reference proteome</keyword>
<evidence type="ECO:0000256" key="2">
    <source>
        <dbReference type="ARBA" id="ARBA00006210"/>
    </source>
</evidence>
<dbReference type="Pfam" id="PF10744">
    <property type="entry name" value="Med1"/>
    <property type="match status" value="1"/>
</dbReference>
<feature type="region of interest" description="Disordered" evidence="8">
    <location>
        <begin position="1"/>
        <end position="87"/>
    </location>
</feature>
<dbReference type="GO" id="GO:0045944">
    <property type="term" value="P:positive regulation of transcription by RNA polymerase II"/>
    <property type="evidence" value="ECO:0007669"/>
    <property type="project" value="UniProtKB-ARBA"/>
</dbReference>
<organism evidence="10 11">
    <name type="scientific">Saxophila tyrrhenica</name>
    <dbReference type="NCBI Taxonomy" id="1690608"/>
    <lineage>
        <taxon>Eukaryota</taxon>
        <taxon>Fungi</taxon>
        <taxon>Dikarya</taxon>
        <taxon>Ascomycota</taxon>
        <taxon>Pezizomycotina</taxon>
        <taxon>Dothideomycetes</taxon>
        <taxon>Dothideomycetidae</taxon>
        <taxon>Mycosphaerellales</taxon>
        <taxon>Extremaceae</taxon>
        <taxon>Saxophila</taxon>
    </lineage>
</organism>
<gene>
    <name evidence="10" type="ORF">LTR77_009462</name>
</gene>
<dbReference type="GeneID" id="89930793"/>
<dbReference type="PANTHER" id="PTHR35041">
    <property type="entry name" value="MEDIATOR OF RNA POLYMERASE II TRANSCRIPTION SUBUNIT 1"/>
    <property type="match status" value="1"/>
</dbReference>
<keyword evidence="4 7" id="KW-0010">Activator</keyword>
<sequence>MATPTPSSASKRAAGGVSTPSHLAQHSPPRSVPSPANARHPAGKTPVNHPTTGSSQGSKTLGSTPMVQNLSQSGNTSSPSANMLSFGTPSGLNLDGITPSALNIPTPALGGAAMMPSMSELGLTAGGTKRNEDEERRVRMRRVLKAIGKPKGRVSEEGIARVFRRVGFANDIDHDPEQKPWKVGNRMIATAGNTIIIEVDLKNHVPGRVSAMYNVQSKALEEQGEKASKVLLGDLRAPGDVGLQAKLDRFADNLERLAKLDRLSSGRINCFEAISGVYVSLLRLFEQEKKAAMAMLRTKGMEDEEKAAEEVACRRSGKPTVHEHGQLGVAIEYWHGSNMATSDNAATRNDLHAPDDESANSEAEDQIFSLSIQSEAASANLYPSLRVSDTWLPGPLELPEGEESVNVPWQDPPPTFVASDSSEMQVDGQQKLPDLRFIAKLEPALVMPYQTATNILAAVGVSQAPIMSMPSQYAALLLGLRSEAGGTQQPLTSSTIAEREVISQQQDDETTVRHSYTMNSVKPDWGFRLQELPFSHPRQLIELLPTLRQWAVMSQLLKGSFKTAAALFTQQAPSNHVNGTDDPGASLDDLLDAPAESADIPITIALTTSPNPTLDLTFPPSGTDSTDNVSVSVQILPNAHVAVPTQKGLFPDDHDDTPAKVQKLARALEICGDLGVWIEWVRTSIAPRA</sequence>
<evidence type="ECO:0000256" key="8">
    <source>
        <dbReference type="SAM" id="MobiDB-lite"/>
    </source>
</evidence>
<feature type="region of interest" description="Disordered" evidence="8">
    <location>
        <begin position="344"/>
        <end position="364"/>
    </location>
</feature>
<comment type="similarity">
    <text evidence="2 7">Belongs to the Mediator complex subunit 1 family.</text>
</comment>
<dbReference type="AlphaFoldDB" id="A0AAV9NYM5"/>
<feature type="compositionally biased region" description="Polar residues" evidence="8">
    <location>
        <begin position="1"/>
        <end position="10"/>
    </location>
</feature>
<protein>
    <recommendedName>
        <fullName evidence="7">Mediator of RNA polymerase II transcription subunit 1</fullName>
    </recommendedName>
    <alternativeName>
        <fullName evidence="7">Mediator complex subunit 1</fullName>
    </alternativeName>
</protein>